<feature type="signal peptide" evidence="1">
    <location>
        <begin position="1"/>
        <end position="18"/>
    </location>
</feature>
<sequence>MLLACCSCLLATNSMVSANVTDSMSSVGKGVPVSEEQLSHIDEQTDIAVKYLVFDGDRIYFDLSLMKSQRKL</sequence>
<organism evidence="2 3">
    <name type="scientific">Streptococcus caledonicus</name>
    <dbReference type="NCBI Taxonomy" id="2614158"/>
    <lineage>
        <taxon>Bacteria</taxon>
        <taxon>Bacillati</taxon>
        <taxon>Bacillota</taxon>
        <taxon>Bacilli</taxon>
        <taxon>Lactobacillales</taxon>
        <taxon>Streptococcaceae</taxon>
        <taxon>Streptococcus</taxon>
    </lineage>
</organism>
<gene>
    <name evidence="2" type="ORF">ACFPQ3_08665</name>
</gene>
<dbReference type="EMBL" id="JBHSOJ010000023">
    <property type="protein sequence ID" value="MFC5631630.1"/>
    <property type="molecule type" value="Genomic_DNA"/>
</dbReference>
<reference evidence="3" key="1">
    <citation type="journal article" date="2019" name="Int. J. Syst. Evol. Microbiol.">
        <title>The Global Catalogue of Microorganisms (GCM) 10K type strain sequencing project: providing services to taxonomists for standard genome sequencing and annotation.</title>
        <authorList>
            <consortium name="The Broad Institute Genomics Platform"/>
            <consortium name="The Broad Institute Genome Sequencing Center for Infectious Disease"/>
            <person name="Wu L."/>
            <person name="Ma J."/>
        </authorList>
    </citation>
    <scope>NUCLEOTIDE SEQUENCE [LARGE SCALE GENOMIC DNA]</scope>
    <source>
        <strain evidence="3">DT43</strain>
    </source>
</reference>
<feature type="chain" id="PRO_5045417767" evidence="1">
    <location>
        <begin position="19"/>
        <end position="72"/>
    </location>
</feature>
<dbReference type="Proteomes" id="UP001596110">
    <property type="component" value="Unassembled WGS sequence"/>
</dbReference>
<proteinExistence type="predicted"/>
<protein>
    <submittedName>
        <fullName evidence="2">Uncharacterized protein</fullName>
    </submittedName>
</protein>
<keyword evidence="3" id="KW-1185">Reference proteome</keyword>
<evidence type="ECO:0000313" key="3">
    <source>
        <dbReference type="Proteomes" id="UP001596110"/>
    </source>
</evidence>
<dbReference type="RefSeq" id="WP_156806008.1">
    <property type="nucleotide sequence ID" value="NZ_JBHSOJ010000023.1"/>
</dbReference>
<keyword evidence="1" id="KW-0732">Signal</keyword>
<evidence type="ECO:0000256" key="1">
    <source>
        <dbReference type="SAM" id="SignalP"/>
    </source>
</evidence>
<evidence type="ECO:0000313" key="2">
    <source>
        <dbReference type="EMBL" id="MFC5631630.1"/>
    </source>
</evidence>
<accession>A0ABW0UHI6</accession>
<name>A0ABW0UHI6_9STRE</name>
<comment type="caution">
    <text evidence="2">The sequence shown here is derived from an EMBL/GenBank/DDBJ whole genome shotgun (WGS) entry which is preliminary data.</text>
</comment>